<dbReference type="PANTHER" id="PTHR13720:SF13">
    <property type="entry name" value="CILIA- AND FLAGELLA-ASSOCIATED PROTEIN 251"/>
    <property type="match status" value="1"/>
</dbReference>
<sequence length="1147" mass="126401">MPVAIPSTCLVEGALCWIAAVTVSGTCSMAPPLRCFLSGGAAVSARHKDRVMGSEKPVKNGMQMLGWKNESGGPLGGKTRGAHEQSSLMNALNSHQVWSLQGTLLLLFPQGHTNVISCLCVSEDRRWVATADRGPDALIIVWDSFSGIPVRTIFESHPEDGVSAIAISQDAKYLATISAGTVQRVCVWKWTSPTEKPMCSTELRPEFGHQDYVIFNPQNPCEFVSNSKTQVIFYLWVSRDIGSCISGARRAHRGLEGGAGGCTLAKPRGLRSWMSAHDWGVTLFCRSAPALVPLDPPHPLSSLDSKVIRADHRSPSTPTLGSVPAVAGMLSASATPDFPWTLCVPRASQQLLGEERVFCALWKVLEHFCPRSPALVTTVRGQCLGDGEGTRWHYRAQFQNACPGYFLHFLQDDAGLQYGAPLLSSQTFNSVVGHFSQSVFHFNNSQALTGTSAGKLVVWDVVSPRTPSKELPAKPHSMKATKLVPMQKDSLTVLKVFESCIVTGDVKGQVKFYDGQLQLLTCYSHSKVGPIRSISFSKTPPDPPSASPACSTSCIPSSQPFVIRNFILSTSDATVLRVATDRTNFEKVMEEAKKAVNAIACHPRQALVAVGSDCGLLKVWDYQQTKHLISRIFTEAGIQCLSYDPQGYFLAAGFTDGSVYILDAISLQSSCREFKFSRGPITHISFSHDSEYFATADEKYSVTVYKSVLQNGSRCWEHLAGLRSHYKPIRSILFGVQLDSNEPRLLSLGEDRQLVEYDLNSSSKDHLVVLHRDRIEQMAVPLCLAWYPQLSTESFILTANNCYKMKLYNTTTKMCRKTLLGPTYGSALEKIQILPPTNSTDPQKRYLAYITKDKVGLQILPVDGNPHKSSAFSCHPDGVSDLASSYDGCYVFTVGGNDRTLMKWEVNLNALDAAASLGGEDLIPFYNLLDGGREGEFFRELEDYFYYAQLRSHGIDTLETRQVSTHIPLEEIPSVMRAMGFYPSEEKIEEMINEVKFSKYVDTGEQVTKINLGDFIKLYINHRPAFGLSMKKIQQAFHVLGYDNENGDKVIDRGDLLLLLQCRGEHMTEDELVQCLTTLLGRRPAGGGSEPDTYDPSGAAALTEEEIPAEITAAIFATDILGLPIAEPEKKNRKERYESLVYKDSES</sequence>
<dbReference type="Gene3D" id="1.10.238.10">
    <property type="entry name" value="EF-hand"/>
    <property type="match status" value="1"/>
</dbReference>
<dbReference type="SUPFAM" id="SSF47473">
    <property type="entry name" value="EF-hand"/>
    <property type="match status" value="1"/>
</dbReference>
<feature type="signal peptide" evidence="6">
    <location>
        <begin position="1"/>
        <end position="24"/>
    </location>
</feature>
<reference evidence="7" key="2">
    <citation type="submission" date="2025-09" db="UniProtKB">
        <authorList>
            <consortium name="Ensembl"/>
        </authorList>
    </citation>
    <scope>IDENTIFICATION</scope>
</reference>
<evidence type="ECO:0000256" key="4">
    <source>
        <dbReference type="ARBA" id="ARBA00023273"/>
    </source>
</evidence>
<evidence type="ECO:0000256" key="6">
    <source>
        <dbReference type="SAM" id="SignalP"/>
    </source>
</evidence>
<reference evidence="7" key="1">
    <citation type="submission" date="2025-08" db="UniProtKB">
        <authorList>
            <consortium name="Ensembl"/>
        </authorList>
    </citation>
    <scope>IDENTIFICATION</scope>
</reference>
<evidence type="ECO:0000256" key="1">
    <source>
        <dbReference type="ARBA" id="ARBA00004138"/>
    </source>
</evidence>
<dbReference type="Ensembl" id="ENSANIT00000020355.1">
    <property type="protein sequence ID" value="ENSANIP00000019691.1"/>
    <property type="gene ID" value="ENSANIG00000013339.1"/>
</dbReference>
<dbReference type="Gene3D" id="2.130.10.10">
    <property type="entry name" value="YVTN repeat-like/Quinoprotein amine dehydrogenase"/>
    <property type="match status" value="3"/>
</dbReference>
<accession>A0A8B9NAQ7</accession>
<dbReference type="InterPro" id="IPR036322">
    <property type="entry name" value="WD40_repeat_dom_sf"/>
</dbReference>
<dbReference type="SUPFAM" id="SSF69322">
    <property type="entry name" value="Tricorn protease domain 2"/>
    <property type="match status" value="1"/>
</dbReference>
<keyword evidence="2" id="KW-0853">WD repeat</keyword>
<evidence type="ECO:0000256" key="3">
    <source>
        <dbReference type="ARBA" id="ARBA00022737"/>
    </source>
</evidence>
<evidence type="ECO:0000313" key="8">
    <source>
        <dbReference type="Proteomes" id="UP000694541"/>
    </source>
</evidence>
<evidence type="ECO:0000313" key="7">
    <source>
        <dbReference type="Ensembl" id="ENSANIP00000019691.1"/>
    </source>
</evidence>
<keyword evidence="6" id="KW-0732">Signal</keyword>
<dbReference type="Pfam" id="PF00400">
    <property type="entry name" value="WD40"/>
    <property type="match status" value="4"/>
</dbReference>
<evidence type="ECO:0000256" key="5">
    <source>
        <dbReference type="ARBA" id="ARBA00040994"/>
    </source>
</evidence>
<dbReference type="InterPro" id="IPR011992">
    <property type="entry name" value="EF-hand-dom_pair"/>
</dbReference>
<organism evidence="7 8">
    <name type="scientific">Accipiter nisus</name>
    <name type="common">Eurasian sparrowhawk</name>
    <dbReference type="NCBI Taxonomy" id="211598"/>
    <lineage>
        <taxon>Eukaryota</taxon>
        <taxon>Metazoa</taxon>
        <taxon>Chordata</taxon>
        <taxon>Craniata</taxon>
        <taxon>Vertebrata</taxon>
        <taxon>Euteleostomi</taxon>
        <taxon>Archelosauria</taxon>
        <taxon>Archosauria</taxon>
        <taxon>Dinosauria</taxon>
        <taxon>Saurischia</taxon>
        <taxon>Theropoda</taxon>
        <taxon>Coelurosauria</taxon>
        <taxon>Aves</taxon>
        <taxon>Neognathae</taxon>
        <taxon>Neoaves</taxon>
        <taxon>Telluraves</taxon>
        <taxon>Accipitrimorphae</taxon>
        <taxon>Accipitriformes</taxon>
        <taxon>Accipitridae</taxon>
        <taxon>Accipitrinae</taxon>
        <taxon>Accipiter</taxon>
    </lineage>
</organism>
<proteinExistence type="predicted"/>
<keyword evidence="4" id="KW-0966">Cell projection</keyword>
<protein>
    <recommendedName>
        <fullName evidence="5">Cilia- and flagella-associated protein 251</fullName>
    </recommendedName>
</protein>
<dbReference type="InterPro" id="IPR001680">
    <property type="entry name" value="WD40_rpt"/>
</dbReference>
<comment type="subcellular location">
    <subcellularLocation>
        <location evidence="1">Cell projection</location>
        <location evidence="1">Cilium</location>
    </subcellularLocation>
</comment>
<keyword evidence="8" id="KW-1185">Reference proteome</keyword>
<keyword evidence="3" id="KW-0677">Repeat</keyword>
<feature type="chain" id="PRO_5034381461" description="Cilia- and flagella-associated protein 251" evidence="6">
    <location>
        <begin position="25"/>
        <end position="1147"/>
    </location>
</feature>
<dbReference type="PANTHER" id="PTHR13720">
    <property type="entry name" value="WD-40 REPEAT PROTEIN"/>
    <property type="match status" value="1"/>
</dbReference>
<dbReference type="GO" id="GO:0036126">
    <property type="term" value="C:sperm flagellum"/>
    <property type="evidence" value="ECO:0007669"/>
    <property type="project" value="TreeGrafter"/>
</dbReference>
<dbReference type="AlphaFoldDB" id="A0A8B9NAQ7"/>
<dbReference type="Proteomes" id="UP000694541">
    <property type="component" value="Unplaced"/>
</dbReference>
<evidence type="ECO:0000256" key="2">
    <source>
        <dbReference type="ARBA" id="ARBA00022574"/>
    </source>
</evidence>
<dbReference type="InterPro" id="IPR015943">
    <property type="entry name" value="WD40/YVTN_repeat-like_dom_sf"/>
</dbReference>
<name>A0A8B9NAQ7_9AVES</name>
<dbReference type="SMART" id="SM00320">
    <property type="entry name" value="WD40"/>
    <property type="match status" value="8"/>
</dbReference>
<dbReference type="SUPFAM" id="SSF50978">
    <property type="entry name" value="WD40 repeat-like"/>
    <property type="match status" value="2"/>
</dbReference>
<dbReference type="InterPro" id="IPR050630">
    <property type="entry name" value="WD_repeat_EMAP"/>
</dbReference>